<protein>
    <recommendedName>
        <fullName evidence="3">PIPK domain-containing protein</fullName>
    </recommendedName>
</protein>
<evidence type="ECO:0000256" key="2">
    <source>
        <dbReference type="SAM" id="MobiDB-lite"/>
    </source>
</evidence>
<dbReference type="Gene3D" id="3.30.800.10">
    <property type="entry name" value="Phosphatidylinositol Phosphate Kinase II Beta"/>
    <property type="match status" value="1"/>
</dbReference>
<keyword evidence="1" id="KW-0418">Kinase</keyword>
<dbReference type="GO" id="GO:0016308">
    <property type="term" value="F:1-phosphatidylinositol-4-phosphate 5-kinase activity"/>
    <property type="evidence" value="ECO:0007669"/>
    <property type="project" value="TreeGrafter"/>
</dbReference>
<sequence>MISREVGWQRCRSLLTKRPRRKEEKGLATGDGSDALKVLDGVEVFDRPTTAKSVASQKSGSVPPPAATNRRGGANPAAAAAVTAEGAPMSDAGAAMGRSDNSGRGGVAAPGAAVESAAGTTGEQAVQRQGDRPVAVVRHKSKTKKEVGSPEPVYLQDIDFATAGGVATAADVLVKQARNRVRINRLKEGQAKGRHTEPDEKGDEKRLKLTIRMMLGVRVAVGRQSNPLDQPGAEISEEAFSQVDKYTFPPAGATGRMATPSHKLNKTFKFRDYAPKAFKKLRQHFGIEESAYMLSVAGNYDYLELITNSKSGSFFFYSHDQKYIIKAMKRAEAKFFRKILPKYYAHHLAHPGSFLIRFCGMYLVKNGHKKIPFIVMKCVEGDTNKTIHSKYDLKGSSLGRSAKEGEKVLKDNDLDVKYGKIHLGSQKAAFVEAAKADAEFLCSVNVMDYSMLTCIHDSSRPPDEEAVRRDSIEPRYSTFYTFADEAKDRTTPEFERIPSSGDASAPAGATASREAQEGRGDAGAATAAAGGDDTLRQNGAARDEDEPPPLGPGGESVVRYRADGGIKSEVDGGAPGKDIYYLGIIDILQQYNTRKHAETFWKGLTHDRYEVSCVDPKLYCERFVDFLDHHME</sequence>
<dbReference type="SMART" id="SM00330">
    <property type="entry name" value="PIPKc"/>
    <property type="match status" value="1"/>
</dbReference>
<dbReference type="GO" id="GO:0005524">
    <property type="term" value="F:ATP binding"/>
    <property type="evidence" value="ECO:0007669"/>
    <property type="project" value="UniProtKB-UniRule"/>
</dbReference>
<feature type="compositionally biased region" description="Basic and acidic residues" evidence="2">
    <location>
        <begin position="484"/>
        <end position="496"/>
    </location>
</feature>
<evidence type="ECO:0000313" key="4">
    <source>
        <dbReference type="EMBL" id="CBN76171.1"/>
    </source>
</evidence>
<dbReference type="PANTHER" id="PTHR23086">
    <property type="entry name" value="PHOSPHATIDYLINOSITOL-4-PHOSPHATE 5-KINASE"/>
    <property type="match status" value="1"/>
</dbReference>
<feature type="compositionally biased region" description="Polar residues" evidence="2">
    <location>
        <begin position="50"/>
        <end position="60"/>
    </location>
</feature>
<dbReference type="eggNOG" id="KOG0229">
    <property type="taxonomic scope" value="Eukaryota"/>
</dbReference>
<feature type="domain" description="PIPK" evidence="3">
    <location>
        <begin position="205"/>
        <end position="631"/>
    </location>
</feature>
<dbReference type="PROSITE" id="PS51455">
    <property type="entry name" value="PIPK"/>
    <property type="match status" value="1"/>
</dbReference>
<feature type="compositionally biased region" description="Low complexity" evidence="2">
    <location>
        <begin position="522"/>
        <end position="532"/>
    </location>
</feature>
<dbReference type="Proteomes" id="UP000002630">
    <property type="component" value="Linkage Group LG15"/>
</dbReference>
<dbReference type="Gene3D" id="3.30.810.10">
    <property type="entry name" value="2-Layer Sandwich"/>
    <property type="match status" value="1"/>
</dbReference>
<dbReference type="InParanoid" id="D8LLT5"/>
<dbReference type="STRING" id="2880.D8LLT5"/>
<evidence type="ECO:0000259" key="3">
    <source>
        <dbReference type="PROSITE" id="PS51455"/>
    </source>
</evidence>
<feature type="compositionally biased region" description="Low complexity" evidence="2">
    <location>
        <begin position="109"/>
        <end position="119"/>
    </location>
</feature>
<feature type="compositionally biased region" description="Low complexity" evidence="2">
    <location>
        <begin position="67"/>
        <end position="88"/>
    </location>
</feature>
<reference evidence="4 5" key="1">
    <citation type="journal article" date="2010" name="Nature">
        <title>The Ectocarpus genome and the independent evolution of multicellularity in brown algae.</title>
        <authorList>
            <person name="Cock J.M."/>
            <person name="Sterck L."/>
            <person name="Rouze P."/>
            <person name="Scornet D."/>
            <person name="Allen A.E."/>
            <person name="Amoutzias G."/>
            <person name="Anthouard V."/>
            <person name="Artiguenave F."/>
            <person name="Aury J.M."/>
            <person name="Badger J.H."/>
            <person name="Beszteri B."/>
            <person name="Billiau K."/>
            <person name="Bonnet E."/>
            <person name="Bothwell J.H."/>
            <person name="Bowler C."/>
            <person name="Boyen C."/>
            <person name="Brownlee C."/>
            <person name="Carrano C.J."/>
            <person name="Charrier B."/>
            <person name="Cho G.Y."/>
            <person name="Coelho S.M."/>
            <person name="Collen J."/>
            <person name="Corre E."/>
            <person name="Da Silva C."/>
            <person name="Delage L."/>
            <person name="Delaroque N."/>
            <person name="Dittami S.M."/>
            <person name="Doulbeau S."/>
            <person name="Elias M."/>
            <person name="Farnham G."/>
            <person name="Gachon C.M."/>
            <person name="Gschloessl B."/>
            <person name="Heesch S."/>
            <person name="Jabbari K."/>
            <person name="Jubin C."/>
            <person name="Kawai H."/>
            <person name="Kimura K."/>
            <person name="Kloareg B."/>
            <person name="Kupper F.C."/>
            <person name="Lang D."/>
            <person name="Le Bail A."/>
            <person name="Leblanc C."/>
            <person name="Lerouge P."/>
            <person name="Lohr M."/>
            <person name="Lopez P.J."/>
            <person name="Martens C."/>
            <person name="Maumus F."/>
            <person name="Michel G."/>
            <person name="Miranda-Saavedra D."/>
            <person name="Morales J."/>
            <person name="Moreau H."/>
            <person name="Motomura T."/>
            <person name="Nagasato C."/>
            <person name="Napoli C.A."/>
            <person name="Nelson D.R."/>
            <person name="Nyvall-Collen P."/>
            <person name="Peters A.F."/>
            <person name="Pommier C."/>
            <person name="Potin P."/>
            <person name="Poulain J."/>
            <person name="Quesneville H."/>
            <person name="Read B."/>
            <person name="Rensing S.A."/>
            <person name="Ritter A."/>
            <person name="Rousvoal S."/>
            <person name="Samanta M."/>
            <person name="Samson G."/>
            <person name="Schroeder D.C."/>
            <person name="Segurens B."/>
            <person name="Strittmatter M."/>
            <person name="Tonon T."/>
            <person name="Tregear J.W."/>
            <person name="Valentin K."/>
            <person name="von Dassow P."/>
            <person name="Yamagishi T."/>
            <person name="Van de Peer Y."/>
            <person name="Wincker P."/>
        </authorList>
    </citation>
    <scope>NUCLEOTIDE SEQUENCE [LARGE SCALE GENOMIC DNA]</scope>
    <source>
        <strain evidence="5">Ec32 / CCAP1310/4</strain>
    </source>
</reference>
<keyword evidence="1" id="KW-0547">Nucleotide-binding</keyword>
<keyword evidence="5" id="KW-1185">Reference proteome</keyword>
<dbReference type="AlphaFoldDB" id="D8LLT5"/>
<accession>D8LLT5</accession>
<dbReference type="InterPro" id="IPR027484">
    <property type="entry name" value="PInositol-4-P-5-kinase_N"/>
</dbReference>
<feature type="compositionally biased region" description="Low complexity" evidence="2">
    <location>
        <begin position="498"/>
        <end position="512"/>
    </location>
</feature>
<feature type="region of interest" description="Disordered" evidence="2">
    <location>
        <begin position="48"/>
        <end position="148"/>
    </location>
</feature>
<organism evidence="4 5">
    <name type="scientific">Ectocarpus siliculosus</name>
    <name type="common">Brown alga</name>
    <name type="synonym">Conferva siliculosa</name>
    <dbReference type="NCBI Taxonomy" id="2880"/>
    <lineage>
        <taxon>Eukaryota</taxon>
        <taxon>Sar</taxon>
        <taxon>Stramenopiles</taxon>
        <taxon>Ochrophyta</taxon>
        <taxon>PX clade</taxon>
        <taxon>Phaeophyceae</taxon>
        <taxon>Ectocarpales</taxon>
        <taxon>Ectocarpaceae</taxon>
        <taxon>Ectocarpus</taxon>
    </lineage>
</organism>
<dbReference type="GO" id="GO:0046854">
    <property type="term" value="P:phosphatidylinositol phosphate biosynthetic process"/>
    <property type="evidence" value="ECO:0007669"/>
    <property type="project" value="TreeGrafter"/>
</dbReference>
<gene>
    <name evidence="4" type="ORF">Esi_0370_0026</name>
</gene>
<name>D8LLT5_ECTSI</name>
<proteinExistence type="predicted"/>
<keyword evidence="1" id="KW-0808">Transferase</keyword>
<dbReference type="InterPro" id="IPR027483">
    <property type="entry name" value="PInositol-4-P-4/5-kinase_C_sf"/>
</dbReference>
<dbReference type="OrthoDB" id="2129491at2759"/>
<dbReference type="Pfam" id="PF01504">
    <property type="entry name" value="PIP5K"/>
    <property type="match status" value="1"/>
</dbReference>
<dbReference type="EMBL" id="FN649740">
    <property type="protein sequence ID" value="CBN76171.1"/>
    <property type="molecule type" value="Genomic_DNA"/>
</dbReference>
<dbReference type="GO" id="GO:0005886">
    <property type="term" value="C:plasma membrane"/>
    <property type="evidence" value="ECO:0007669"/>
    <property type="project" value="TreeGrafter"/>
</dbReference>
<keyword evidence="1" id="KW-0067">ATP-binding</keyword>
<evidence type="ECO:0000313" key="5">
    <source>
        <dbReference type="Proteomes" id="UP000002630"/>
    </source>
</evidence>
<dbReference type="PANTHER" id="PTHR23086:SF8">
    <property type="entry name" value="PHOSPHATIDYLINOSITOL 5-PHOSPHATE 4-KINASE, ISOFORM A"/>
    <property type="match status" value="1"/>
</dbReference>
<feature type="region of interest" description="Disordered" evidence="2">
    <location>
        <begin position="483"/>
        <end position="557"/>
    </location>
</feature>
<dbReference type="InterPro" id="IPR002498">
    <property type="entry name" value="PInositol-4-P-4/5-kinase_core"/>
</dbReference>
<dbReference type="CDD" id="cd00139">
    <property type="entry name" value="PIPKc"/>
    <property type="match status" value="1"/>
</dbReference>
<dbReference type="SUPFAM" id="SSF56104">
    <property type="entry name" value="SAICAR synthase-like"/>
    <property type="match status" value="1"/>
</dbReference>
<dbReference type="InterPro" id="IPR023610">
    <property type="entry name" value="PInositol-4/5-P-5/4-kinase"/>
</dbReference>
<evidence type="ECO:0000256" key="1">
    <source>
        <dbReference type="PROSITE-ProRule" id="PRU00781"/>
    </source>
</evidence>
<dbReference type="OMA" id="QMGVARR"/>
<dbReference type="EMBL" id="FN648565">
    <property type="protein sequence ID" value="CBN76171.1"/>
    <property type="molecule type" value="Genomic_DNA"/>
</dbReference>